<accession>E8UV69</accession>
<protein>
    <submittedName>
        <fullName evidence="1">Uncharacterized protein</fullName>
    </submittedName>
</protein>
<dbReference type="AlphaFoldDB" id="E8UV69"/>
<gene>
    <name evidence="1" type="ordered locus">Thebr_1635</name>
</gene>
<keyword evidence="2" id="KW-1185">Reference proteome</keyword>
<sequence length="77" mass="8316" precursor="true">MGVILLSALAAVAAWMLPRLSLQWRPMKGTVWDYIHSGSGKGKVTQNLLHFVANTTMTGTDKEAGAGMWFKGGCEYG</sequence>
<evidence type="ECO:0000313" key="1">
    <source>
        <dbReference type="EMBL" id="ADV80190.1"/>
    </source>
</evidence>
<organism evidence="1 2">
    <name type="scientific">Thermoanaerobacter brockii subsp. finnii (strain ATCC 43586 / DSM 3389 / AKO-1)</name>
    <name type="common">Thermoanaerobacter finnii</name>
    <dbReference type="NCBI Taxonomy" id="509193"/>
    <lineage>
        <taxon>Bacteria</taxon>
        <taxon>Bacillati</taxon>
        <taxon>Bacillota</taxon>
        <taxon>Clostridia</taxon>
        <taxon>Thermoanaerobacterales</taxon>
        <taxon>Thermoanaerobacteraceae</taxon>
        <taxon>Thermoanaerobacter</taxon>
    </lineage>
</organism>
<dbReference type="Proteomes" id="UP000002062">
    <property type="component" value="Chromosome"/>
</dbReference>
<dbReference type="HOGENOM" id="CLU_2636859_0_0_9"/>
<evidence type="ECO:0000313" key="2">
    <source>
        <dbReference type="Proteomes" id="UP000002062"/>
    </source>
</evidence>
<dbReference type="EMBL" id="CP002466">
    <property type="protein sequence ID" value="ADV80190.1"/>
    <property type="molecule type" value="Genomic_DNA"/>
</dbReference>
<proteinExistence type="predicted"/>
<reference evidence="1 2" key="1">
    <citation type="submission" date="2011-01" db="EMBL/GenBank/DDBJ databases">
        <title>Complete sequence of Thermoanaerobacter brockii finnii Ako-1.</title>
        <authorList>
            <consortium name="US DOE Joint Genome Institute"/>
            <person name="Lucas S."/>
            <person name="Copeland A."/>
            <person name="Lapidus A."/>
            <person name="Cheng J.-F."/>
            <person name="Goodwin L."/>
            <person name="Pitluck S."/>
            <person name="Chertkov O."/>
            <person name="Munk C."/>
            <person name="Detter J.C."/>
            <person name="Han C."/>
            <person name="Tapia R."/>
            <person name="Land M."/>
            <person name="Hauser L."/>
            <person name="Kyrpides N."/>
            <person name="Ivanova N."/>
            <person name="Mikhailova N."/>
            <person name="Pagani I."/>
            <person name="Hemme C.L."/>
            <person name="Woyke T."/>
        </authorList>
    </citation>
    <scope>NUCLEOTIDE SEQUENCE [LARGE SCALE GENOMIC DNA]</scope>
    <source>
        <strain evidence="2">ATCC 43586 / DSM 3389 / AKO-1</strain>
    </source>
</reference>
<name>E8UV69_THEBF</name>
<dbReference type="KEGG" id="tbo:Thebr_1635"/>